<dbReference type="STRING" id="706570.PT85_12285"/>
<proteinExistence type="inferred from homology"/>
<gene>
    <name evidence="5" type="ORF">PT85_12285</name>
</gene>
<keyword evidence="3" id="KW-0560">Oxidoreductase</keyword>
<protein>
    <submittedName>
        <fullName evidence="5">NADH:flavin oxidoreductase</fullName>
    </submittedName>
</protein>
<feature type="domain" description="NADH:flavin oxidoreductase/NADH oxidase N-terminal" evidence="4">
    <location>
        <begin position="4"/>
        <end position="327"/>
    </location>
</feature>
<evidence type="ECO:0000313" key="5">
    <source>
        <dbReference type="EMBL" id="KHO64036.1"/>
    </source>
</evidence>
<evidence type="ECO:0000313" key="6">
    <source>
        <dbReference type="Proteomes" id="UP000030980"/>
    </source>
</evidence>
<evidence type="ECO:0000256" key="3">
    <source>
        <dbReference type="ARBA" id="ARBA00023002"/>
    </source>
</evidence>
<dbReference type="AlphaFoldDB" id="A0A0B3BSK2"/>
<dbReference type="EMBL" id="JTAK01000005">
    <property type="protein sequence ID" value="KHO64036.1"/>
    <property type="molecule type" value="Genomic_DNA"/>
</dbReference>
<dbReference type="InterPro" id="IPR045247">
    <property type="entry name" value="Oye-like"/>
</dbReference>
<keyword evidence="6" id="KW-1185">Reference proteome</keyword>
<accession>A0A0B3BSK2</accession>
<evidence type="ECO:0000259" key="4">
    <source>
        <dbReference type="Pfam" id="PF00724"/>
    </source>
</evidence>
<comment type="caution">
    <text evidence="5">The sequence shown here is derived from an EMBL/GenBank/DDBJ whole genome shotgun (WGS) entry which is preliminary data.</text>
</comment>
<dbReference type="FunFam" id="3.20.20.70:FF:000059">
    <property type="entry name" value="N-ethylmaleimide reductase, FMN-linked"/>
    <property type="match status" value="1"/>
</dbReference>
<dbReference type="Proteomes" id="UP000030980">
    <property type="component" value="Unassembled WGS sequence"/>
</dbReference>
<name>A0A0B3BSK2_9PSED</name>
<dbReference type="GO" id="GO:0016628">
    <property type="term" value="F:oxidoreductase activity, acting on the CH-CH group of donors, NAD or NADP as acceptor"/>
    <property type="evidence" value="ECO:0007669"/>
    <property type="project" value="UniProtKB-ARBA"/>
</dbReference>
<dbReference type="RefSeq" id="WP_039606798.1">
    <property type="nucleotide sequence ID" value="NZ_FMUP01000014.1"/>
</dbReference>
<dbReference type="OrthoDB" id="8523426at2"/>
<dbReference type="InterPro" id="IPR001155">
    <property type="entry name" value="OxRdtase_FMN_N"/>
</dbReference>
<dbReference type="GO" id="GO:0010181">
    <property type="term" value="F:FMN binding"/>
    <property type="evidence" value="ECO:0007669"/>
    <property type="project" value="InterPro"/>
</dbReference>
<evidence type="ECO:0000256" key="1">
    <source>
        <dbReference type="ARBA" id="ARBA00001917"/>
    </source>
</evidence>
<sequence>MPTLFTPVTLGDLALNNRIIMAPLTRCRADVGRVPSEMMVEYYRQRASAGLILTEATSVTPMGVGYPNTPGIWSAEQIQGWRKVTNAVHAAGGKIVLQLWHVGRISDPIYLDGQLPVAPSALKPAGHVSLLRPKKDYETPRALETAEIAGVIEAFRKGAENAKEAGFDGVELHAANGYLIDQFLQSRTNQRTDAYGGPVENRARLLLEITDALIGVWGAGRVGVHLAPRGDSHDMGDDNPAQTFGYVARELGKRKIAFIFTREKDGEDSLAPQLKQQFGGALIANEGFTKDQGNAWLAAGKCDAVGFGVPFIANPDLVKRLELDAPLNEPKFETFYGSSPEGYIDYPTL</sequence>
<dbReference type="Pfam" id="PF00724">
    <property type="entry name" value="Oxidored_FMN"/>
    <property type="match status" value="1"/>
</dbReference>
<evidence type="ECO:0000256" key="2">
    <source>
        <dbReference type="ARBA" id="ARBA00005979"/>
    </source>
</evidence>
<dbReference type="InterPro" id="IPR013785">
    <property type="entry name" value="Aldolase_TIM"/>
</dbReference>
<comment type="cofactor">
    <cofactor evidence="1">
        <name>FMN</name>
        <dbReference type="ChEBI" id="CHEBI:58210"/>
    </cofactor>
</comment>
<reference evidence="5 6" key="1">
    <citation type="submission" date="2014-11" db="EMBL/GenBank/DDBJ databases">
        <title>Genome sequence of Pseudomonas tuomuerensis JCM 14085.</title>
        <authorList>
            <person name="Shin S.-K."/>
            <person name="Yi H."/>
        </authorList>
    </citation>
    <scope>NUCLEOTIDE SEQUENCE [LARGE SCALE GENOMIC DNA]</scope>
    <source>
        <strain evidence="5 6">JCM 14085</strain>
    </source>
</reference>
<dbReference type="Gene3D" id="3.20.20.70">
    <property type="entry name" value="Aldolase class I"/>
    <property type="match status" value="1"/>
</dbReference>
<dbReference type="CDD" id="cd02933">
    <property type="entry name" value="OYE_like_FMN"/>
    <property type="match status" value="1"/>
</dbReference>
<dbReference type="SUPFAM" id="SSF51395">
    <property type="entry name" value="FMN-linked oxidoreductases"/>
    <property type="match status" value="1"/>
</dbReference>
<dbReference type="PANTHER" id="PTHR22893">
    <property type="entry name" value="NADH OXIDOREDUCTASE-RELATED"/>
    <property type="match status" value="1"/>
</dbReference>
<organism evidence="5 6">
    <name type="scientific">Pseudomonas flexibilis</name>
    <dbReference type="NCBI Taxonomy" id="706570"/>
    <lineage>
        <taxon>Bacteria</taxon>
        <taxon>Pseudomonadati</taxon>
        <taxon>Pseudomonadota</taxon>
        <taxon>Gammaproteobacteria</taxon>
        <taxon>Pseudomonadales</taxon>
        <taxon>Pseudomonadaceae</taxon>
        <taxon>Pseudomonas</taxon>
    </lineage>
</organism>
<dbReference type="GO" id="GO:0005829">
    <property type="term" value="C:cytosol"/>
    <property type="evidence" value="ECO:0007669"/>
    <property type="project" value="UniProtKB-ARBA"/>
</dbReference>
<dbReference type="PANTHER" id="PTHR22893:SF98">
    <property type="entry name" value="OXIDOREDUCTASE"/>
    <property type="match status" value="1"/>
</dbReference>
<comment type="similarity">
    <text evidence="2">Belongs to the NADH:flavin oxidoreductase/NADH oxidase family.</text>
</comment>